<reference evidence="8" key="1">
    <citation type="submission" date="2025-08" db="UniProtKB">
        <authorList>
            <consortium name="RefSeq"/>
        </authorList>
    </citation>
    <scope>IDENTIFICATION</scope>
</reference>
<comment type="function">
    <text evidence="4">S-adenosyl-L-methionine-dependent methyltransferase.</text>
</comment>
<dbReference type="EC" id="2.1.1.-" evidence="4"/>
<dbReference type="InterPro" id="IPR026113">
    <property type="entry name" value="METTL2/6/8-like"/>
</dbReference>
<dbReference type="AlphaFoldDB" id="A0A8N1S9G8"/>
<dbReference type="PANTHER" id="PTHR22809">
    <property type="entry name" value="METHYLTRANSFERASE-RELATED"/>
    <property type="match status" value="1"/>
</dbReference>
<dbReference type="RefSeq" id="XP_025075509.1">
    <property type="nucleotide sequence ID" value="XM_025219724.1"/>
</dbReference>
<sequence>MTARHFAGAFSNMAEGTTIAGGCDGETERPQFGTRNLSRDENVFQHNAWDNVIWDKEQEKLAQQKVDENSIVMMSPDELLKYETEANKYWDKFYGIHNSGFFKDRHWLLIEFPELAPNTVKQNMERPMRAALTDEDKNYGDKHIKILDLPCKDDCRILEIGCGVGNTVFPILMYNTDPKLFVYCCDFSATAIDILQRNRAYNINRCKAFVLDVTQKTWTTPFEPKSLDIVILIFILSAIHPDKMQHVVKQIYRYLKPGGLILFRDYGRHDLAQLRFKKGNCLGDNFYARGDGTRVYFFSQGMCSFSRQLEMN</sequence>
<organism evidence="7 8">
    <name type="scientific">Pogonomyrmex barbatus</name>
    <name type="common">red harvester ant</name>
    <dbReference type="NCBI Taxonomy" id="144034"/>
    <lineage>
        <taxon>Eukaryota</taxon>
        <taxon>Metazoa</taxon>
        <taxon>Ecdysozoa</taxon>
        <taxon>Arthropoda</taxon>
        <taxon>Hexapoda</taxon>
        <taxon>Insecta</taxon>
        <taxon>Pterygota</taxon>
        <taxon>Neoptera</taxon>
        <taxon>Endopterygota</taxon>
        <taxon>Hymenoptera</taxon>
        <taxon>Apocrita</taxon>
        <taxon>Aculeata</taxon>
        <taxon>Formicoidea</taxon>
        <taxon>Formicidae</taxon>
        <taxon>Myrmicinae</taxon>
        <taxon>Pogonomyrmex</taxon>
    </lineage>
</organism>
<accession>A0A8N1S9G8</accession>
<protein>
    <recommendedName>
        <fullName evidence="4">tRNA N(3)-methylcytidine methyltransferase</fullName>
        <ecNumber evidence="4">2.1.1.-</ecNumber>
    </recommendedName>
</protein>
<dbReference type="Gene3D" id="3.40.50.150">
    <property type="entry name" value="Vaccinia Virus protein VP39"/>
    <property type="match status" value="1"/>
</dbReference>
<evidence type="ECO:0000256" key="2">
    <source>
        <dbReference type="ARBA" id="ARBA00022603"/>
    </source>
</evidence>
<dbReference type="CTD" id="52686"/>
<evidence type="ECO:0000313" key="7">
    <source>
        <dbReference type="Proteomes" id="UP000504615"/>
    </source>
</evidence>
<dbReference type="InterPro" id="IPR029063">
    <property type="entry name" value="SAM-dependent_MTases_sf"/>
</dbReference>
<keyword evidence="2 4" id="KW-0489">Methyltransferase</keyword>
<evidence type="ECO:0000313" key="8">
    <source>
        <dbReference type="RefSeq" id="XP_025075509.1"/>
    </source>
</evidence>
<dbReference type="InterPro" id="IPR013217">
    <property type="entry name" value="Methyltransf_12"/>
</dbReference>
<evidence type="ECO:0000256" key="3">
    <source>
        <dbReference type="ARBA" id="ARBA00022679"/>
    </source>
</evidence>
<comment type="similarity">
    <text evidence="1 4">Belongs to the methyltransferase superfamily. METL family.</text>
</comment>
<feature type="domain" description="Methyltransferase type 12" evidence="6">
    <location>
        <begin position="158"/>
        <end position="261"/>
    </location>
</feature>
<dbReference type="SUPFAM" id="SSF53335">
    <property type="entry name" value="S-adenosyl-L-methionine-dependent methyltransferases"/>
    <property type="match status" value="1"/>
</dbReference>
<keyword evidence="3 4" id="KW-0808">Transferase</keyword>
<dbReference type="PANTHER" id="PTHR22809:SF11">
    <property type="entry name" value="TRNA N(3)-METHYLCYTIDINE METHYLTRANSFERASE METTL2"/>
    <property type="match status" value="1"/>
</dbReference>
<evidence type="ECO:0000256" key="5">
    <source>
        <dbReference type="SAM" id="MobiDB-lite"/>
    </source>
</evidence>
<gene>
    <name evidence="8" type="primary">LOC105432756</name>
</gene>
<evidence type="ECO:0000256" key="4">
    <source>
        <dbReference type="PIRNR" id="PIRNR037755"/>
    </source>
</evidence>
<evidence type="ECO:0000259" key="6">
    <source>
        <dbReference type="Pfam" id="PF08242"/>
    </source>
</evidence>
<dbReference type="CDD" id="cd02440">
    <property type="entry name" value="AdoMet_MTases"/>
    <property type="match status" value="1"/>
</dbReference>
<dbReference type="GeneID" id="105432756"/>
<dbReference type="Proteomes" id="UP000504615">
    <property type="component" value="Unplaced"/>
</dbReference>
<dbReference type="PIRSF" id="PIRSF037755">
    <property type="entry name" value="Mettl2_prd"/>
    <property type="match status" value="1"/>
</dbReference>
<dbReference type="GO" id="GO:0052735">
    <property type="term" value="F:tRNA (cytidine-3-)-methyltransferase activity"/>
    <property type="evidence" value="ECO:0007669"/>
    <property type="project" value="TreeGrafter"/>
</dbReference>
<dbReference type="OrthoDB" id="417697at2759"/>
<evidence type="ECO:0000256" key="1">
    <source>
        <dbReference type="ARBA" id="ARBA00009725"/>
    </source>
</evidence>
<keyword evidence="7" id="KW-1185">Reference proteome</keyword>
<dbReference type="GO" id="GO:0032259">
    <property type="term" value="P:methylation"/>
    <property type="evidence" value="ECO:0007669"/>
    <property type="project" value="UniProtKB-KW"/>
</dbReference>
<feature type="region of interest" description="Disordered" evidence="5">
    <location>
        <begin position="17"/>
        <end position="37"/>
    </location>
</feature>
<name>A0A8N1S9G8_9HYME</name>
<proteinExistence type="inferred from homology"/>
<dbReference type="Pfam" id="PF08242">
    <property type="entry name" value="Methyltransf_12"/>
    <property type="match status" value="1"/>
</dbReference>